<dbReference type="AlphaFoldDB" id="A0A086JFC1"/>
<evidence type="ECO:0000313" key="2">
    <source>
        <dbReference type="EMBL" id="KFG30839.1"/>
    </source>
</evidence>
<feature type="compositionally biased region" description="Basic residues" evidence="1">
    <location>
        <begin position="54"/>
        <end position="66"/>
    </location>
</feature>
<organism evidence="2 3">
    <name type="scientific">Toxoplasma gondii GAB2-2007-GAL-DOM2</name>
    <dbReference type="NCBI Taxonomy" id="1130820"/>
    <lineage>
        <taxon>Eukaryota</taxon>
        <taxon>Sar</taxon>
        <taxon>Alveolata</taxon>
        <taxon>Apicomplexa</taxon>
        <taxon>Conoidasida</taxon>
        <taxon>Coccidia</taxon>
        <taxon>Eucoccidiorida</taxon>
        <taxon>Eimeriorina</taxon>
        <taxon>Sarcocystidae</taxon>
        <taxon>Toxoplasma</taxon>
    </lineage>
</organism>
<sequence>MERRPVNDGERKKRGEKREEEKTTTRKKDATNKKTEKNKTGAQAANAGTARRLQSMKKNHKKKRKAHKEEEAALYIERPAKGCERIVHSSGETKQKTERQEETNERADVPAAALQRAFVGGKKPRDL</sequence>
<evidence type="ECO:0000256" key="1">
    <source>
        <dbReference type="SAM" id="MobiDB-lite"/>
    </source>
</evidence>
<accession>A0A086JFC1</accession>
<comment type="caution">
    <text evidence="2">The sequence shown here is derived from an EMBL/GenBank/DDBJ whole genome shotgun (WGS) entry which is preliminary data.</text>
</comment>
<evidence type="ECO:0000313" key="3">
    <source>
        <dbReference type="Proteomes" id="UP000028837"/>
    </source>
</evidence>
<gene>
    <name evidence="2" type="ORF">TGDOM2_263637</name>
</gene>
<feature type="region of interest" description="Disordered" evidence="1">
    <location>
        <begin position="1"/>
        <end position="127"/>
    </location>
</feature>
<proteinExistence type="predicted"/>
<dbReference type="EMBL" id="AHZU02001586">
    <property type="protein sequence ID" value="KFG30839.1"/>
    <property type="molecule type" value="Genomic_DNA"/>
</dbReference>
<name>A0A086JFC1_TOXGO</name>
<feature type="compositionally biased region" description="Basic and acidic residues" evidence="1">
    <location>
        <begin position="78"/>
        <end position="108"/>
    </location>
</feature>
<dbReference type="Proteomes" id="UP000028837">
    <property type="component" value="Unassembled WGS sequence"/>
</dbReference>
<reference evidence="2 3" key="1">
    <citation type="submission" date="2014-02" db="EMBL/GenBank/DDBJ databases">
        <authorList>
            <person name="Sibley D."/>
            <person name="Venepally P."/>
            <person name="Karamycheva S."/>
            <person name="Hadjithomas M."/>
            <person name="Khan A."/>
            <person name="Brunk B."/>
            <person name="Roos D."/>
            <person name="Caler E."/>
            <person name="Lorenzi H."/>
        </authorList>
    </citation>
    <scope>NUCLEOTIDE SEQUENCE [LARGE SCALE GENOMIC DNA]</scope>
    <source>
        <strain evidence="2 3">GAB2-2007-GAL-DOM2</strain>
    </source>
</reference>
<dbReference type="VEuPathDB" id="ToxoDB:TGDOM2_263637"/>
<protein>
    <submittedName>
        <fullName evidence="2">Uncharacterized protein</fullName>
    </submittedName>
</protein>
<feature type="compositionally biased region" description="Basic and acidic residues" evidence="1">
    <location>
        <begin position="1"/>
        <end position="39"/>
    </location>
</feature>